<dbReference type="EMBL" id="JAUSWO010000001">
    <property type="protein sequence ID" value="MDQ0513756.1"/>
    <property type="molecule type" value="Genomic_DNA"/>
</dbReference>
<keyword evidence="1" id="KW-0175">Coiled coil</keyword>
<organism evidence="3 4">
    <name type="scientific">Mycoplasmoides fastidiosum</name>
    <dbReference type="NCBI Taxonomy" id="92758"/>
    <lineage>
        <taxon>Bacteria</taxon>
        <taxon>Bacillati</taxon>
        <taxon>Mycoplasmatota</taxon>
        <taxon>Mycoplasmoidales</taxon>
        <taxon>Mycoplasmoidaceae</taxon>
        <taxon>Mycoplasmoides</taxon>
    </lineage>
</organism>
<gene>
    <name evidence="3" type="ORF">J2Z62_000194</name>
</gene>
<evidence type="ECO:0000313" key="4">
    <source>
        <dbReference type="Proteomes" id="UP001240643"/>
    </source>
</evidence>
<proteinExistence type="predicted"/>
<feature type="compositionally biased region" description="Basic and acidic residues" evidence="2">
    <location>
        <begin position="93"/>
        <end position="121"/>
    </location>
</feature>
<reference evidence="3" key="1">
    <citation type="submission" date="2023-07" db="EMBL/GenBank/DDBJ databases">
        <title>Genomic Encyclopedia of Type Strains, Phase IV (KMG-IV): sequencing the most valuable type-strain genomes for metagenomic binning, comparative biology and taxonomic classification.</title>
        <authorList>
            <person name="Goeker M."/>
        </authorList>
    </citation>
    <scope>NUCLEOTIDE SEQUENCE [LARGE SCALE GENOMIC DNA]</scope>
    <source>
        <strain evidence="3">DSM 21204</strain>
    </source>
</reference>
<feature type="coiled-coil region" evidence="1">
    <location>
        <begin position="2"/>
        <end position="36"/>
    </location>
</feature>
<comment type="caution">
    <text evidence="3">The sequence shown here is derived from an EMBL/GenBank/DDBJ whole genome shotgun (WGS) entry which is preliminary data.</text>
</comment>
<evidence type="ECO:0000256" key="2">
    <source>
        <dbReference type="SAM" id="MobiDB-lite"/>
    </source>
</evidence>
<dbReference type="RefSeq" id="WP_256547544.1">
    <property type="nucleotide sequence ID" value="NZ_CP101809.1"/>
</dbReference>
<accession>A0ABU0LYG6</accession>
<protein>
    <submittedName>
        <fullName evidence="3">Uncharacterized protein</fullName>
    </submittedName>
</protein>
<feature type="region of interest" description="Disordered" evidence="2">
    <location>
        <begin position="92"/>
        <end position="121"/>
    </location>
</feature>
<dbReference type="Proteomes" id="UP001240643">
    <property type="component" value="Unassembled WGS sequence"/>
</dbReference>
<keyword evidence="4" id="KW-1185">Reference proteome</keyword>
<sequence length="121" mass="13993">MNKKIALTIEVSQETYDKLEEQLENIKSNADSAELKSFVDVRTVEELIENYVKQIALMNETYTAAAEKMESLFRKFEEKGVDLNDFFTSLFPNKDEKKQQEEEKVNDSTPVDDKKSSVKKS</sequence>
<name>A0ABU0LYG6_9BACT</name>
<evidence type="ECO:0000313" key="3">
    <source>
        <dbReference type="EMBL" id="MDQ0513756.1"/>
    </source>
</evidence>
<evidence type="ECO:0000256" key="1">
    <source>
        <dbReference type="SAM" id="Coils"/>
    </source>
</evidence>